<keyword evidence="3" id="KW-1185">Reference proteome</keyword>
<protein>
    <submittedName>
        <fullName evidence="2">Uncharacterized protein</fullName>
    </submittedName>
</protein>
<dbReference type="RefSeq" id="WP_302720826.1">
    <property type="nucleotide sequence ID" value="NZ_JAULRU010000215.1"/>
</dbReference>
<gene>
    <name evidence="2" type="ORF">SCD92_12575</name>
</gene>
<organism evidence="2 3">
    <name type="scientific">Gilvimarinus gilvus</name>
    <dbReference type="NCBI Taxonomy" id="3058038"/>
    <lineage>
        <taxon>Bacteria</taxon>
        <taxon>Pseudomonadati</taxon>
        <taxon>Pseudomonadota</taxon>
        <taxon>Gammaproteobacteria</taxon>
        <taxon>Cellvibrionales</taxon>
        <taxon>Cellvibrionaceae</taxon>
        <taxon>Gilvimarinus</taxon>
    </lineage>
</organism>
<evidence type="ECO:0000313" key="2">
    <source>
        <dbReference type="EMBL" id="MDX6850200.1"/>
    </source>
</evidence>
<sequence>MKYLLVIMVLLCLASCGGNNDPVLNAINNPLDVEFESFYVDRTDIYPGESVWIEWRAEGALIFDAKLFVSKDDILSDDDLNLVDEECGVENNDHCTSGEYIDFFCHYDSENQFTCRENGEVLQRNNLSVFIDQYPQEAYLILELCNDNCEERSWPLLFR</sequence>
<evidence type="ECO:0000256" key="1">
    <source>
        <dbReference type="SAM" id="SignalP"/>
    </source>
</evidence>
<proteinExistence type="predicted"/>
<comment type="caution">
    <text evidence="2">The sequence shown here is derived from an EMBL/GenBank/DDBJ whole genome shotgun (WGS) entry which is preliminary data.</text>
</comment>
<keyword evidence="1" id="KW-0732">Signal</keyword>
<name>A0ABU4RZ54_9GAMM</name>
<feature type="signal peptide" evidence="1">
    <location>
        <begin position="1"/>
        <end position="20"/>
    </location>
</feature>
<dbReference type="EMBL" id="JAXAFO010000021">
    <property type="protein sequence ID" value="MDX6850200.1"/>
    <property type="molecule type" value="Genomic_DNA"/>
</dbReference>
<dbReference type="Proteomes" id="UP001273505">
    <property type="component" value="Unassembled WGS sequence"/>
</dbReference>
<accession>A0ABU4RZ54</accession>
<evidence type="ECO:0000313" key="3">
    <source>
        <dbReference type="Proteomes" id="UP001273505"/>
    </source>
</evidence>
<feature type="chain" id="PRO_5046275274" evidence="1">
    <location>
        <begin position="21"/>
        <end position="159"/>
    </location>
</feature>
<reference evidence="2 3" key="1">
    <citation type="submission" date="2023-11" db="EMBL/GenBank/DDBJ databases">
        <title>Gilvimarinus fulvus sp. nov., isolated from the surface of Kelp.</title>
        <authorList>
            <person name="Sun Y.Y."/>
            <person name="Gong Y."/>
            <person name="Du Z.J."/>
        </authorList>
    </citation>
    <scope>NUCLEOTIDE SEQUENCE [LARGE SCALE GENOMIC DNA]</scope>
    <source>
        <strain evidence="2 3">SDUM040013</strain>
    </source>
</reference>